<dbReference type="PROSITE" id="PS50949">
    <property type="entry name" value="HTH_GNTR"/>
    <property type="match status" value="1"/>
</dbReference>
<proteinExistence type="predicted"/>
<accession>A0A5S5BSW9</accession>
<dbReference type="Proteomes" id="UP000323257">
    <property type="component" value="Unassembled WGS sequence"/>
</dbReference>
<dbReference type="AlphaFoldDB" id="A0A5S5BSW9"/>
<dbReference type="GO" id="GO:0003677">
    <property type="term" value="F:DNA binding"/>
    <property type="evidence" value="ECO:0007669"/>
    <property type="project" value="UniProtKB-KW"/>
</dbReference>
<reference evidence="5 6" key="1">
    <citation type="submission" date="2019-07" db="EMBL/GenBank/DDBJ databases">
        <title>Genomic Encyclopedia of Type Strains, Phase III (KMG-III): the genomes of soil and plant-associated and newly described type strains.</title>
        <authorList>
            <person name="Whitman W."/>
        </authorList>
    </citation>
    <scope>NUCLEOTIDE SEQUENCE [LARGE SCALE GENOMIC DNA]</scope>
    <source>
        <strain evidence="5 6">BL24</strain>
    </source>
</reference>
<comment type="caution">
    <text evidence="5">The sequence shown here is derived from an EMBL/GenBank/DDBJ whole genome shotgun (WGS) entry which is preliminary data.</text>
</comment>
<dbReference type="GO" id="GO:0003700">
    <property type="term" value="F:DNA-binding transcription factor activity"/>
    <property type="evidence" value="ECO:0007669"/>
    <property type="project" value="InterPro"/>
</dbReference>
<sequence>MNRELSLKVDSQLSFSVNVQVKEQLKWLIGIGLIQPGDMLPAANQLADALGINRNTVNLVYTQLRDEGVLSIQKGRGTQVVSGPVVAKLREKRQPMHELLARTIEEARSQGIALEEFFLASLAYTLLSTDKPQERRHIALVECREHDHLFYRDEIVRITGEAVHTVFVEDLRSGREAVAESIGRANLVIATLNHADEVKSLLAPFDIPVEVIGATLDPAGLLQLARLEAGTRVGFVCLGRSGGQWMATRVEEAGITQIVPSVLENREKAMSADLIADADLVYASAAVYEQLLKAIPEKVRLYPMQLEKSSQRMLEELAKAGGESR</sequence>
<dbReference type="SMART" id="SM00345">
    <property type="entry name" value="HTH_GNTR"/>
    <property type="match status" value="1"/>
</dbReference>
<dbReference type="Gene3D" id="1.10.10.10">
    <property type="entry name" value="Winged helix-like DNA-binding domain superfamily/Winged helix DNA-binding domain"/>
    <property type="match status" value="1"/>
</dbReference>
<dbReference type="PANTHER" id="PTHR38445:SF9">
    <property type="entry name" value="HTH-TYPE TRANSCRIPTIONAL REPRESSOR YTRA"/>
    <property type="match status" value="1"/>
</dbReference>
<evidence type="ECO:0000313" key="5">
    <source>
        <dbReference type="EMBL" id="TYP69396.1"/>
    </source>
</evidence>
<gene>
    <name evidence="5" type="ORF">BCM02_11556</name>
</gene>
<evidence type="ECO:0000256" key="1">
    <source>
        <dbReference type="ARBA" id="ARBA00023015"/>
    </source>
</evidence>
<keyword evidence="6" id="KW-1185">Reference proteome</keyword>
<dbReference type="EMBL" id="VNHS01000015">
    <property type="protein sequence ID" value="TYP69396.1"/>
    <property type="molecule type" value="Genomic_DNA"/>
</dbReference>
<dbReference type="RefSeq" id="WP_187434507.1">
    <property type="nucleotide sequence ID" value="NZ_VNHS01000015.1"/>
</dbReference>
<evidence type="ECO:0000256" key="2">
    <source>
        <dbReference type="ARBA" id="ARBA00023125"/>
    </source>
</evidence>
<organism evidence="5 6">
    <name type="scientific">Paenibacillus methanolicus</name>
    <dbReference type="NCBI Taxonomy" id="582686"/>
    <lineage>
        <taxon>Bacteria</taxon>
        <taxon>Bacillati</taxon>
        <taxon>Bacillota</taxon>
        <taxon>Bacilli</taxon>
        <taxon>Bacillales</taxon>
        <taxon>Paenibacillaceae</taxon>
        <taxon>Paenibacillus</taxon>
    </lineage>
</organism>
<keyword evidence="2" id="KW-0238">DNA-binding</keyword>
<dbReference type="InterPro" id="IPR036388">
    <property type="entry name" value="WH-like_DNA-bd_sf"/>
</dbReference>
<dbReference type="Pfam" id="PF00392">
    <property type="entry name" value="GntR"/>
    <property type="match status" value="1"/>
</dbReference>
<name>A0A5S5BSW9_9BACL</name>
<evidence type="ECO:0000313" key="6">
    <source>
        <dbReference type="Proteomes" id="UP000323257"/>
    </source>
</evidence>
<keyword evidence="3" id="KW-0804">Transcription</keyword>
<dbReference type="PANTHER" id="PTHR38445">
    <property type="entry name" value="HTH-TYPE TRANSCRIPTIONAL REPRESSOR YTRA"/>
    <property type="match status" value="1"/>
</dbReference>
<protein>
    <submittedName>
        <fullName evidence="5">GntR family transcriptional regulator</fullName>
    </submittedName>
</protein>
<dbReference type="InterPro" id="IPR000524">
    <property type="entry name" value="Tscrpt_reg_HTH_GntR"/>
</dbReference>
<dbReference type="CDD" id="cd07377">
    <property type="entry name" value="WHTH_GntR"/>
    <property type="match status" value="1"/>
</dbReference>
<evidence type="ECO:0000259" key="4">
    <source>
        <dbReference type="PROSITE" id="PS50949"/>
    </source>
</evidence>
<dbReference type="InterPro" id="IPR036390">
    <property type="entry name" value="WH_DNA-bd_sf"/>
</dbReference>
<feature type="domain" description="HTH gntR-type" evidence="4">
    <location>
        <begin position="15"/>
        <end position="83"/>
    </location>
</feature>
<keyword evidence="1" id="KW-0805">Transcription regulation</keyword>
<evidence type="ECO:0000256" key="3">
    <source>
        <dbReference type="ARBA" id="ARBA00023163"/>
    </source>
</evidence>
<dbReference type="SUPFAM" id="SSF46785">
    <property type="entry name" value="Winged helix' DNA-binding domain"/>
    <property type="match status" value="1"/>
</dbReference>